<evidence type="ECO:0000313" key="1">
    <source>
        <dbReference type="EMBL" id="APH16193.1"/>
    </source>
</evidence>
<organism evidence="1 2">
    <name type="scientific">Clostridium sporogenes</name>
    <dbReference type="NCBI Taxonomy" id="1509"/>
    <lineage>
        <taxon>Bacteria</taxon>
        <taxon>Bacillati</taxon>
        <taxon>Bacillota</taxon>
        <taxon>Clostridia</taxon>
        <taxon>Eubacteriales</taxon>
        <taxon>Clostridiaceae</taxon>
        <taxon>Clostridium</taxon>
    </lineage>
</organism>
<dbReference type="EMBL" id="CP013243">
    <property type="protein sequence ID" value="APH16193.1"/>
    <property type="molecule type" value="Genomic_DNA"/>
</dbReference>
<proteinExistence type="predicted"/>
<sequence length="33" mass="3967">MSVKLFKKYLDICNQLNVLPSWTGLYKFRNAFK</sequence>
<reference evidence="1 2" key="1">
    <citation type="submission" date="2015-11" db="EMBL/GenBank/DDBJ databases">
        <authorList>
            <person name="Hill K.K."/>
            <person name="Shirey T.B."/>
            <person name="Raphael B."/>
            <person name="Daligault H.E."/>
            <person name="Davenport K.W."/>
            <person name="Bruce D.C."/>
            <person name="Foley B.T."/>
            <person name="Johnson S.L."/>
        </authorList>
    </citation>
    <scope>NUCLEOTIDE SEQUENCE [LARGE SCALE GENOMIC DNA]</scope>
    <source>
        <strain evidence="1 2">CDC_1632</strain>
    </source>
</reference>
<dbReference type="AlphaFoldDB" id="A0A1L3NJB6"/>
<accession>A0A1L3NJB6</accession>
<name>A0A1L3NJB6_CLOSG</name>
<gene>
    <name evidence="1" type="ORF">NPD5_2144</name>
</gene>
<evidence type="ECO:0000313" key="2">
    <source>
        <dbReference type="Proteomes" id="UP000182204"/>
    </source>
</evidence>
<protein>
    <submittedName>
        <fullName evidence="1">Uncharacterized protein</fullName>
    </submittedName>
</protein>
<dbReference type="Proteomes" id="UP000182204">
    <property type="component" value="Chromosome"/>
</dbReference>